<dbReference type="InterPro" id="IPR036614">
    <property type="entry name" value="RusA-like_sf"/>
</dbReference>
<dbReference type="InterPro" id="IPR008822">
    <property type="entry name" value="Endonuclease_RusA-like"/>
</dbReference>
<dbReference type="Proteomes" id="UP000012651">
    <property type="component" value="Unassembled WGS sequence"/>
</dbReference>
<dbReference type="AlphaFoldDB" id="N2BQV6"/>
<name>N2BQV6_9ACTN</name>
<protein>
    <submittedName>
        <fullName evidence="1">Uncharacterized protein</fullName>
    </submittedName>
</protein>
<reference evidence="1 2" key="1">
    <citation type="submission" date="2013-03" db="EMBL/GenBank/DDBJ databases">
        <title>The Genome Sequence of Atopobium minutum 10063974.</title>
        <authorList>
            <consortium name="The Broad Institute Genome Sequencing Platform"/>
            <person name="Earl A."/>
            <person name="Ward D."/>
            <person name="Feldgarden M."/>
            <person name="Gevers D."/>
            <person name="Lambert T."/>
            <person name="Marvaud J.-C."/>
            <person name="Courvalin P."/>
            <person name="Walker B."/>
            <person name="Young S.K."/>
            <person name="Zeng Q."/>
            <person name="Gargeya S."/>
            <person name="Fitzgerald M."/>
            <person name="Haas B."/>
            <person name="Abouelleil A."/>
            <person name="Alvarado L."/>
            <person name="Arachchi H.M."/>
            <person name="Berlin A.M."/>
            <person name="Chapman S.B."/>
            <person name="Dewar J."/>
            <person name="Goldberg J."/>
            <person name="Griggs A."/>
            <person name="Gujja S."/>
            <person name="Hansen M."/>
            <person name="Howarth C."/>
            <person name="Imamovic A."/>
            <person name="Larimer J."/>
            <person name="McCowan C."/>
            <person name="Murphy C."/>
            <person name="Neiman D."/>
            <person name="Pearson M."/>
            <person name="Priest M."/>
            <person name="Roberts A."/>
            <person name="Saif S."/>
            <person name="Shea T."/>
            <person name="Sisk P."/>
            <person name="Sykes S."/>
            <person name="Wortman J."/>
            <person name="Nusbaum C."/>
            <person name="Birren B."/>
        </authorList>
    </citation>
    <scope>NUCLEOTIDE SEQUENCE [LARGE SCALE GENOMIC DNA]</scope>
    <source>
        <strain evidence="1 2">10063974</strain>
    </source>
</reference>
<dbReference type="GO" id="GO:0006281">
    <property type="term" value="P:DNA repair"/>
    <property type="evidence" value="ECO:0007669"/>
    <property type="project" value="InterPro"/>
</dbReference>
<dbReference type="PATRIC" id="fig|997872.3.peg.210"/>
<comment type="caution">
    <text evidence="1">The sequence shown here is derived from an EMBL/GenBank/DDBJ whole genome shotgun (WGS) entry which is preliminary data.</text>
</comment>
<evidence type="ECO:0000313" key="2">
    <source>
        <dbReference type="Proteomes" id="UP000012651"/>
    </source>
</evidence>
<dbReference type="RefSeq" id="WP_002562984.1">
    <property type="nucleotide sequence ID" value="NZ_KB822533.1"/>
</dbReference>
<dbReference type="HOGENOM" id="CLU_124338_0_0_11"/>
<proteinExistence type="predicted"/>
<organism evidence="1 2">
    <name type="scientific">Atopobium minutum 10063974</name>
    <dbReference type="NCBI Taxonomy" id="997872"/>
    <lineage>
        <taxon>Bacteria</taxon>
        <taxon>Bacillati</taxon>
        <taxon>Actinomycetota</taxon>
        <taxon>Coriobacteriia</taxon>
        <taxon>Coriobacteriales</taxon>
        <taxon>Atopobiaceae</taxon>
        <taxon>Atopobium</taxon>
    </lineage>
</organism>
<dbReference type="GO" id="GO:0000287">
    <property type="term" value="F:magnesium ion binding"/>
    <property type="evidence" value="ECO:0007669"/>
    <property type="project" value="InterPro"/>
</dbReference>
<accession>N2BQV6</accession>
<dbReference type="SUPFAM" id="SSF103084">
    <property type="entry name" value="Holliday junction resolvase RusA"/>
    <property type="match status" value="1"/>
</dbReference>
<dbReference type="GO" id="GO:0006310">
    <property type="term" value="P:DNA recombination"/>
    <property type="evidence" value="ECO:0007669"/>
    <property type="project" value="InterPro"/>
</dbReference>
<dbReference type="OrthoDB" id="384924at2"/>
<gene>
    <name evidence="1" type="ORF">HMPREF1091_00209</name>
</gene>
<evidence type="ECO:0000313" key="1">
    <source>
        <dbReference type="EMBL" id="EMZ42651.1"/>
    </source>
</evidence>
<keyword evidence="2" id="KW-1185">Reference proteome</keyword>
<dbReference type="EMBL" id="AGXC01000001">
    <property type="protein sequence ID" value="EMZ42651.1"/>
    <property type="molecule type" value="Genomic_DNA"/>
</dbReference>
<dbReference type="Pfam" id="PF05866">
    <property type="entry name" value="RusA"/>
    <property type="match status" value="1"/>
</dbReference>
<sequence>MKNTIEFFEPMRLPKTTPQAKKFNTATRRLYDDSRLAEARQCVISHIAKYRPAKRLTGALGLELVLVYEPTGKHKPGQPYTQKPDWDNATKLIQDALAACEYMEDDKQIVCAKVTQAYGQPWGLYVKLYEI</sequence>
<dbReference type="Gene3D" id="3.30.1330.70">
    <property type="entry name" value="Holliday junction resolvase RusA"/>
    <property type="match status" value="1"/>
</dbReference>